<evidence type="ECO:0000259" key="8">
    <source>
        <dbReference type="PROSITE" id="PS50056"/>
    </source>
</evidence>
<evidence type="ECO:0000313" key="10">
    <source>
        <dbReference type="Proteomes" id="UP000063063"/>
    </source>
</evidence>
<dbReference type="PANTHER" id="PTHR45948">
    <property type="entry name" value="DUAL SPECIFICITY PROTEIN PHOSPHATASE DDB_G0269404-RELATED"/>
    <property type="match status" value="1"/>
</dbReference>
<dbReference type="GeneID" id="22576399"/>
<dbReference type="Proteomes" id="UP000063063">
    <property type="component" value="Chromosome 27"/>
</dbReference>
<dbReference type="FunFam" id="3.90.190.10:FF:000036">
    <property type="entry name" value="Serine/threonine/tyrosine-interacting protein a"/>
    <property type="match status" value="1"/>
</dbReference>
<dbReference type="PROSITE" id="PS50056">
    <property type="entry name" value="TYR_PHOSPHATASE_2"/>
    <property type="match status" value="1"/>
</dbReference>
<accession>A0A088RUM9</accession>
<dbReference type="GO" id="GO:0005829">
    <property type="term" value="C:cytosol"/>
    <property type="evidence" value="ECO:0007669"/>
    <property type="project" value="TreeGrafter"/>
</dbReference>
<evidence type="ECO:0000256" key="4">
    <source>
        <dbReference type="ARBA" id="ARBA00047761"/>
    </source>
</evidence>
<feature type="domain" description="Tyrosine-protein phosphatase" evidence="7">
    <location>
        <begin position="188"/>
        <end position="329"/>
    </location>
</feature>
<dbReference type="SUPFAM" id="SSF52799">
    <property type="entry name" value="(Phosphotyrosine protein) phosphatases II"/>
    <property type="match status" value="1"/>
</dbReference>
<gene>
    <name evidence="9" type="ORF">LPMP_272210</name>
</gene>
<evidence type="ECO:0000256" key="1">
    <source>
        <dbReference type="ARBA" id="ARBA00008601"/>
    </source>
</evidence>
<evidence type="ECO:0000256" key="2">
    <source>
        <dbReference type="ARBA" id="ARBA00022801"/>
    </source>
</evidence>
<evidence type="ECO:0000259" key="7">
    <source>
        <dbReference type="PROSITE" id="PS50054"/>
    </source>
</evidence>
<dbReference type="OrthoDB" id="10252009at2759"/>
<keyword evidence="2" id="KW-0378">Hydrolase</keyword>
<comment type="similarity">
    <text evidence="1">Belongs to the protein-tyrosine phosphatase family. Non-receptor class dual specificity subfamily.</text>
</comment>
<dbReference type="AlphaFoldDB" id="A0A088RUM9"/>
<feature type="compositionally biased region" description="Low complexity" evidence="6">
    <location>
        <begin position="56"/>
        <end position="69"/>
    </location>
</feature>
<dbReference type="Pfam" id="PF00782">
    <property type="entry name" value="DSPc"/>
    <property type="match status" value="1"/>
</dbReference>
<evidence type="ECO:0000313" key="9">
    <source>
        <dbReference type="EMBL" id="AIN99600.1"/>
    </source>
</evidence>
<dbReference type="VEuPathDB" id="TriTrypDB:LPAL13_270030300"/>
<dbReference type="GO" id="GO:0007165">
    <property type="term" value="P:signal transduction"/>
    <property type="evidence" value="ECO:0007669"/>
    <property type="project" value="TreeGrafter"/>
</dbReference>
<organism evidence="9 10">
    <name type="scientific">Leishmania panamensis</name>
    <dbReference type="NCBI Taxonomy" id="5679"/>
    <lineage>
        <taxon>Eukaryota</taxon>
        <taxon>Discoba</taxon>
        <taxon>Euglenozoa</taxon>
        <taxon>Kinetoplastea</taxon>
        <taxon>Metakinetoplastina</taxon>
        <taxon>Trypanosomatida</taxon>
        <taxon>Trypanosomatidae</taxon>
        <taxon>Leishmaniinae</taxon>
        <taxon>Leishmania</taxon>
        <taxon>Leishmania guyanensis species complex</taxon>
    </lineage>
</organism>
<keyword evidence="3" id="KW-0904">Protein phosphatase</keyword>
<reference evidence="9 10" key="1">
    <citation type="journal article" date="2015" name="Sci. Rep.">
        <title>The genome of Leishmania panamensis: insights into genomics of the L. (Viannia) subgenus.</title>
        <authorList>
            <person name="Llanes A."/>
            <person name="Restrepo C.M."/>
            <person name="Vecchio G.D."/>
            <person name="Anguizola F.J."/>
            <person name="Lleonart R."/>
        </authorList>
    </citation>
    <scope>NUCLEOTIDE SEQUENCE [LARGE SCALE GENOMIC DNA]</scope>
    <source>
        <strain evidence="9 10">MHOM/PA/94/PSC-1</strain>
    </source>
</reference>
<dbReference type="InterPro" id="IPR020422">
    <property type="entry name" value="TYR_PHOSPHATASE_DUAL_dom"/>
</dbReference>
<dbReference type="RefSeq" id="XP_010700307.1">
    <property type="nucleotide sequence ID" value="XM_010702005.1"/>
</dbReference>
<protein>
    <submittedName>
        <fullName evidence="9">Dual specificity protein phosphatase, putative</fullName>
    </submittedName>
</protein>
<comment type="catalytic activity">
    <reaction evidence="4">
        <text>O-phospho-L-seryl-[protein] + H2O = L-seryl-[protein] + phosphate</text>
        <dbReference type="Rhea" id="RHEA:20629"/>
        <dbReference type="Rhea" id="RHEA-COMP:9863"/>
        <dbReference type="Rhea" id="RHEA-COMP:11604"/>
        <dbReference type="ChEBI" id="CHEBI:15377"/>
        <dbReference type="ChEBI" id="CHEBI:29999"/>
        <dbReference type="ChEBI" id="CHEBI:43474"/>
        <dbReference type="ChEBI" id="CHEBI:83421"/>
        <dbReference type="EC" id="3.1.3.16"/>
    </reaction>
</comment>
<dbReference type="eggNOG" id="KOG1716">
    <property type="taxonomic scope" value="Eukaryota"/>
</dbReference>
<evidence type="ECO:0000256" key="6">
    <source>
        <dbReference type="SAM" id="MobiDB-lite"/>
    </source>
</evidence>
<dbReference type="Gene3D" id="3.90.190.10">
    <property type="entry name" value="Protein tyrosine phosphatase superfamily"/>
    <property type="match status" value="1"/>
</dbReference>
<dbReference type="InterPro" id="IPR000387">
    <property type="entry name" value="Tyr_Pase_dom"/>
</dbReference>
<dbReference type="InterPro" id="IPR000340">
    <property type="entry name" value="Dual-sp_phosphatase_cat-dom"/>
</dbReference>
<dbReference type="PANTHER" id="PTHR45948:SF2">
    <property type="entry name" value="DUAL SPECIFICITY PROTEIN PHOSPHATASE"/>
    <property type="match status" value="1"/>
</dbReference>
<evidence type="ECO:0000256" key="5">
    <source>
        <dbReference type="ARBA" id="ARBA00048336"/>
    </source>
</evidence>
<dbReference type="CDD" id="cd14498">
    <property type="entry name" value="DSP"/>
    <property type="match status" value="1"/>
</dbReference>
<feature type="region of interest" description="Disordered" evidence="6">
    <location>
        <begin position="48"/>
        <end position="85"/>
    </location>
</feature>
<dbReference type="GO" id="GO:0004722">
    <property type="term" value="F:protein serine/threonine phosphatase activity"/>
    <property type="evidence" value="ECO:0007669"/>
    <property type="project" value="UniProtKB-EC"/>
</dbReference>
<dbReference type="InterPro" id="IPR029021">
    <property type="entry name" value="Prot-tyrosine_phosphatase-like"/>
</dbReference>
<dbReference type="VEuPathDB" id="TriTrypDB:LPMP_272210"/>
<keyword evidence="10" id="KW-1185">Reference proteome</keyword>
<name>A0A088RUM9_LEIPA</name>
<feature type="domain" description="Tyrosine specific protein phosphatases" evidence="8">
    <location>
        <begin position="249"/>
        <end position="308"/>
    </location>
</feature>
<dbReference type="SMART" id="SM00195">
    <property type="entry name" value="DSPc"/>
    <property type="match status" value="1"/>
</dbReference>
<evidence type="ECO:0000256" key="3">
    <source>
        <dbReference type="ARBA" id="ARBA00022912"/>
    </source>
</evidence>
<dbReference type="GO" id="GO:0004725">
    <property type="term" value="F:protein tyrosine phosphatase activity"/>
    <property type="evidence" value="ECO:0007669"/>
    <property type="project" value="TreeGrafter"/>
</dbReference>
<sequence>MPPKVIQPPRWRESAIHHLPDADLDLFFRILRFVSTYPQFATLKKATECPNTADRSPPTTFSTPVSSSSAPLDRKGMQTGTSTSVNNRIQMPPVLREPLEEFRMMATNLPIDQEGLHAARKIVCELLEELCDELADPVITKELQQKVLLTGERKTPGSSSSSGAPGSSAVECGAICSSSNFGIHTLHQMHEIVPGLWCSSYHPATDLNLMQRHGITHVCCCIDTQPRFPKDFVYMTLSADDRPDYDMSSHFARTFEFIENALVKNHGGVLVHCGAGISRAPTVVSAYLMRKLRLSSSAAIHLVQQHRPCASPNIGFWRQLREYGTQIGVDEQVPGARRELASESFSRAVNVLRKL</sequence>
<dbReference type="KEGG" id="lpan:LPMP_272210"/>
<proteinExistence type="inferred from homology"/>
<dbReference type="EMBL" id="CP009396">
    <property type="protein sequence ID" value="AIN99600.1"/>
    <property type="molecule type" value="Genomic_DNA"/>
</dbReference>
<comment type="catalytic activity">
    <reaction evidence="5">
        <text>O-phospho-L-threonyl-[protein] + H2O = L-threonyl-[protein] + phosphate</text>
        <dbReference type="Rhea" id="RHEA:47004"/>
        <dbReference type="Rhea" id="RHEA-COMP:11060"/>
        <dbReference type="Rhea" id="RHEA-COMP:11605"/>
        <dbReference type="ChEBI" id="CHEBI:15377"/>
        <dbReference type="ChEBI" id="CHEBI:30013"/>
        <dbReference type="ChEBI" id="CHEBI:43474"/>
        <dbReference type="ChEBI" id="CHEBI:61977"/>
        <dbReference type="EC" id="3.1.3.16"/>
    </reaction>
</comment>
<dbReference type="PROSITE" id="PS50054">
    <property type="entry name" value="TYR_PHOSPHATASE_DUAL"/>
    <property type="match status" value="1"/>
</dbReference>
<dbReference type="SMR" id="A0A088RUM9"/>